<sequence>MSRLESLIARAREVADLFRLGREVEAAVNMIELFDPVQGLVDVAPLAVQQEWSGLLSLMLKCQEAQDWLGLADYLEYELVEWLSMAFGD</sequence>
<evidence type="ECO:0000313" key="1">
    <source>
        <dbReference type="EMBL" id="PUA45991.1"/>
    </source>
</evidence>
<dbReference type="RefSeq" id="WP_060838137.1">
    <property type="nucleotide sequence ID" value="NZ_PIZE01000001.1"/>
</dbReference>
<gene>
    <name evidence="1" type="ORF">C5U62_11040</name>
</gene>
<comment type="caution">
    <text evidence="1">The sequence shown here is derived from an EMBL/GenBank/DDBJ whole genome shotgun (WGS) entry which is preliminary data.</text>
</comment>
<reference evidence="1 2" key="1">
    <citation type="submission" date="2018-03" db="EMBL/GenBank/DDBJ databases">
        <title>Draft genome sequence of the plant growth promoting rhizobacterium Pseudomonas protegens strain BNJ-SS-45 isolated from wheat (Triticum aestivum) rhizosphere.</title>
        <authorList>
            <person name="Bajpai A."/>
            <person name="Shende K."/>
            <person name="Meena N."/>
            <person name="Upadhyayula S.R."/>
            <person name="Suravajhala P."/>
            <person name="Medicherla K.M."/>
            <person name="Johri B.N."/>
        </authorList>
    </citation>
    <scope>NUCLEOTIDE SEQUENCE [LARGE SCALE GENOMIC DNA]</scope>
    <source>
        <strain evidence="1 2">BNJ-SS-45</strain>
    </source>
</reference>
<dbReference type="Proteomes" id="UP000244178">
    <property type="component" value="Unassembled WGS sequence"/>
</dbReference>
<evidence type="ECO:0000313" key="2">
    <source>
        <dbReference type="Proteomes" id="UP000244178"/>
    </source>
</evidence>
<accession>A0A2T6GPA6</accession>
<name>A0A2T6GPA6_9PSED</name>
<proteinExistence type="predicted"/>
<organism evidence="1 2">
    <name type="scientific">Pseudomonas protegens</name>
    <dbReference type="NCBI Taxonomy" id="380021"/>
    <lineage>
        <taxon>Bacteria</taxon>
        <taxon>Pseudomonadati</taxon>
        <taxon>Pseudomonadota</taxon>
        <taxon>Gammaproteobacteria</taxon>
        <taxon>Pseudomonadales</taxon>
        <taxon>Pseudomonadaceae</taxon>
        <taxon>Pseudomonas</taxon>
    </lineage>
</organism>
<dbReference type="AlphaFoldDB" id="A0A2T6GPA6"/>
<dbReference type="EMBL" id="PYJM01000002">
    <property type="protein sequence ID" value="PUA45991.1"/>
    <property type="molecule type" value="Genomic_DNA"/>
</dbReference>
<protein>
    <submittedName>
        <fullName evidence="1">Uncharacterized protein</fullName>
    </submittedName>
</protein>